<evidence type="ECO:0000313" key="2">
    <source>
        <dbReference type="Proteomes" id="UP000298663"/>
    </source>
</evidence>
<protein>
    <submittedName>
        <fullName evidence="1">Uncharacterized protein</fullName>
    </submittedName>
</protein>
<dbReference type="Proteomes" id="UP000298663">
    <property type="component" value="Unassembled WGS sequence"/>
</dbReference>
<sequence length="66" mass="7622">MWLDTSMRTHKELVKEQLFILHCTAVGGVGPGYAHKTFQLSSIYPKSQTYRSLLFSDVYVIFLRVL</sequence>
<reference evidence="1 2" key="2">
    <citation type="journal article" date="2019" name="G3 (Bethesda)">
        <title>Hybrid Assembly of the Genome of the Entomopathogenic Nematode Steinernema carpocapsae Identifies the X-Chromosome.</title>
        <authorList>
            <person name="Serra L."/>
            <person name="Macchietto M."/>
            <person name="Macias-Munoz A."/>
            <person name="McGill C.J."/>
            <person name="Rodriguez I.M."/>
            <person name="Rodriguez B."/>
            <person name="Murad R."/>
            <person name="Mortazavi A."/>
        </authorList>
    </citation>
    <scope>NUCLEOTIDE SEQUENCE [LARGE SCALE GENOMIC DNA]</scope>
    <source>
        <strain evidence="1 2">ALL</strain>
    </source>
</reference>
<keyword evidence="2" id="KW-1185">Reference proteome</keyword>
<dbReference type="AlphaFoldDB" id="A0A4U5MSD4"/>
<evidence type="ECO:0000313" key="1">
    <source>
        <dbReference type="EMBL" id="TKR72637.1"/>
    </source>
</evidence>
<comment type="caution">
    <text evidence="1">The sequence shown here is derived from an EMBL/GenBank/DDBJ whole genome shotgun (WGS) entry which is preliminary data.</text>
</comment>
<proteinExistence type="predicted"/>
<reference evidence="1 2" key="1">
    <citation type="journal article" date="2015" name="Genome Biol.">
        <title>Comparative genomics of Steinernema reveals deeply conserved gene regulatory networks.</title>
        <authorList>
            <person name="Dillman A.R."/>
            <person name="Macchietto M."/>
            <person name="Porter C.F."/>
            <person name="Rogers A."/>
            <person name="Williams B."/>
            <person name="Antoshechkin I."/>
            <person name="Lee M.M."/>
            <person name="Goodwin Z."/>
            <person name="Lu X."/>
            <person name="Lewis E.E."/>
            <person name="Goodrich-Blair H."/>
            <person name="Stock S.P."/>
            <person name="Adams B.J."/>
            <person name="Sternberg P.W."/>
            <person name="Mortazavi A."/>
        </authorList>
    </citation>
    <scope>NUCLEOTIDE SEQUENCE [LARGE SCALE GENOMIC DNA]</scope>
    <source>
        <strain evidence="1 2">ALL</strain>
    </source>
</reference>
<gene>
    <name evidence="1" type="ORF">L596_020054</name>
</gene>
<organism evidence="1 2">
    <name type="scientific">Steinernema carpocapsae</name>
    <name type="common">Entomopathogenic nematode</name>
    <dbReference type="NCBI Taxonomy" id="34508"/>
    <lineage>
        <taxon>Eukaryota</taxon>
        <taxon>Metazoa</taxon>
        <taxon>Ecdysozoa</taxon>
        <taxon>Nematoda</taxon>
        <taxon>Chromadorea</taxon>
        <taxon>Rhabditida</taxon>
        <taxon>Tylenchina</taxon>
        <taxon>Panagrolaimomorpha</taxon>
        <taxon>Strongyloidoidea</taxon>
        <taxon>Steinernematidae</taxon>
        <taxon>Steinernema</taxon>
    </lineage>
</organism>
<accession>A0A4U5MSD4</accession>
<name>A0A4U5MSD4_STECR</name>
<dbReference type="EMBL" id="AZBU02000006">
    <property type="protein sequence ID" value="TKR72637.1"/>
    <property type="molecule type" value="Genomic_DNA"/>
</dbReference>